<dbReference type="Gene3D" id="1.10.3210.10">
    <property type="entry name" value="Hypothetical protein af1432"/>
    <property type="match status" value="1"/>
</dbReference>
<evidence type="ECO:0000313" key="2">
    <source>
        <dbReference type="Proteomes" id="UP001300496"/>
    </source>
</evidence>
<organism evidence="1 2">
    <name type="scientific">Microbacterium memoriense</name>
    <dbReference type="NCBI Taxonomy" id="2978350"/>
    <lineage>
        <taxon>Bacteria</taxon>
        <taxon>Bacillati</taxon>
        <taxon>Actinomycetota</taxon>
        <taxon>Actinomycetes</taxon>
        <taxon>Micrococcales</taxon>
        <taxon>Microbacteriaceae</taxon>
        <taxon>Microbacterium</taxon>
    </lineage>
</organism>
<protein>
    <submittedName>
        <fullName evidence="1">HD domain-containing protein</fullName>
    </submittedName>
</protein>
<dbReference type="Proteomes" id="UP001300496">
    <property type="component" value="Unassembled WGS sequence"/>
</dbReference>
<dbReference type="EMBL" id="JAODOR010000002">
    <property type="protein sequence ID" value="MCT9001069.1"/>
    <property type="molecule type" value="Genomic_DNA"/>
</dbReference>
<dbReference type="SUPFAM" id="SSF109604">
    <property type="entry name" value="HD-domain/PDEase-like"/>
    <property type="match status" value="1"/>
</dbReference>
<evidence type="ECO:0000313" key="1">
    <source>
        <dbReference type="EMBL" id="MCT9001069.1"/>
    </source>
</evidence>
<keyword evidence="2" id="KW-1185">Reference proteome</keyword>
<dbReference type="RefSeq" id="WP_261605627.1">
    <property type="nucleotide sequence ID" value="NZ_JAODOR010000002.1"/>
</dbReference>
<name>A0ABT2P8V0_9MICO</name>
<comment type="caution">
    <text evidence="1">The sequence shown here is derived from an EMBL/GenBank/DDBJ whole genome shotgun (WGS) entry which is preliminary data.</text>
</comment>
<gene>
    <name evidence="1" type="ORF">N4R40_01635</name>
</gene>
<proteinExistence type="predicted"/>
<sequence>MPTGTSVSAKKNEWDASIQVALARTVAVIAHRGQTDKAGAPYVAHAARVAARFDPTTRPLEHCAGWLHDVVEDSPMTIDDLWAAGIHPKVLALVALLTRRAEISTDEYYARIAGDPRARVVKAADIRDNLDPTRLQKLHPGVRARLRNKYARASEALGLTMTGAK</sequence>
<accession>A0ABT2P8V0</accession>
<reference evidence="1 2" key="1">
    <citation type="journal article" date="2024" name="Int. J. Syst. Evol. Microbiol.">
        <title>Microbacterium memoriense sp. nov., a member of the Actinomycetota from marine beach sediment of the north coast of Portugal.</title>
        <authorList>
            <person name="Santos J.D.N.D."/>
            <person name="Klimek D."/>
            <person name="Calusinska M."/>
            <person name="Lobo-da-Cunha A."/>
            <person name="Catita J."/>
            <person name="Goncalves H."/>
            <person name="Gonzalez I."/>
            <person name="Lage O.M."/>
        </authorList>
    </citation>
    <scope>NUCLEOTIDE SEQUENCE [LARGE SCALE GENOMIC DNA]</scope>
    <source>
        <strain evidence="1 2">PMIC_1C1B</strain>
    </source>
</reference>